<dbReference type="AlphaFoldDB" id="A0A0K1S1A0"/>
<gene>
    <name evidence="1" type="ORF">VL20_2783</name>
</gene>
<name>A0A0K1S1A0_9CHRO</name>
<reference evidence="1 2" key="1">
    <citation type="journal article" date="2016" name="Stand. Genomic Sci.">
        <title>Complete genome sequence and genomic characterization of Microcystis panniformis FACHB 1757 by third-generation sequencing.</title>
        <authorList>
            <person name="Zhang J.Y."/>
            <person name="Guan R."/>
            <person name="Zhang H.J."/>
            <person name="Li H."/>
            <person name="Xiao P."/>
            <person name="Yu G.L."/>
            <person name="Du L."/>
            <person name="Cao D.M."/>
            <person name="Zhu B.C."/>
            <person name="Li R.H."/>
            <person name="Lu Z.H."/>
        </authorList>
    </citation>
    <scope>NUCLEOTIDE SEQUENCE [LARGE SCALE GENOMIC DNA]</scope>
    <source>
        <strain evidence="1 2">FACHB-1757</strain>
    </source>
</reference>
<dbReference type="Proteomes" id="UP000068167">
    <property type="component" value="Chromosome"/>
</dbReference>
<keyword evidence="2" id="KW-1185">Reference proteome</keyword>
<protein>
    <submittedName>
        <fullName evidence="1">Uncharacterized protein</fullName>
    </submittedName>
</protein>
<evidence type="ECO:0000313" key="2">
    <source>
        <dbReference type="Proteomes" id="UP000068167"/>
    </source>
</evidence>
<dbReference type="EMBL" id="CP011339">
    <property type="protein sequence ID" value="AKV67835.1"/>
    <property type="molecule type" value="Genomic_DNA"/>
</dbReference>
<dbReference type="KEGG" id="mpk:VL20_2783"/>
<organism evidence="1 2">
    <name type="scientific">Microcystis panniformis FACHB-1757</name>
    <dbReference type="NCBI Taxonomy" id="1638788"/>
    <lineage>
        <taxon>Bacteria</taxon>
        <taxon>Bacillati</taxon>
        <taxon>Cyanobacteriota</taxon>
        <taxon>Cyanophyceae</taxon>
        <taxon>Oscillatoriophycideae</taxon>
        <taxon>Chroococcales</taxon>
        <taxon>Microcystaceae</taxon>
        <taxon>Microcystis</taxon>
    </lineage>
</organism>
<proteinExistence type="predicted"/>
<evidence type="ECO:0000313" key="1">
    <source>
        <dbReference type="EMBL" id="AKV67835.1"/>
    </source>
</evidence>
<accession>A0A0K1S1A0</accession>
<sequence length="49" mass="5348">MPTLPTSFVSLGGKLPAFNWGKIRRGKKPFSNLGTIFVSDCILLTIVII</sequence>
<dbReference type="PATRIC" id="fig|1638788.3.peg.2794"/>